<dbReference type="GO" id="GO:0005840">
    <property type="term" value="C:ribosome"/>
    <property type="evidence" value="ECO:0007669"/>
    <property type="project" value="UniProtKB-KW"/>
</dbReference>
<proteinExistence type="inferred from homology"/>
<comment type="similarity">
    <text evidence="1">Belongs to the eukaryotic ribosomal protein eL21 family.</text>
</comment>
<dbReference type="Pfam" id="PF01157">
    <property type="entry name" value="Ribosomal_L21e"/>
    <property type="match status" value="1"/>
</dbReference>
<dbReference type="InterPro" id="IPR001147">
    <property type="entry name" value="Ribosomal_eL21"/>
</dbReference>
<evidence type="ECO:0000313" key="5">
    <source>
        <dbReference type="EMBL" id="ELW71957.1"/>
    </source>
</evidence>
<dbReference type="Gene3D" id="2.30.30.70">
    <property type="entry name" value="Ribosomal protein L21"/>
    <property type="match status" value="1"/>
</dbReference>
<dbReference type="InterPro" id="IPR008991">
    <property type="entry name" value="Translation_prot_SH3-like_sf"/>
</dbReference>
<reference evidence="6" key="2">
    <citation type="journal article" date="2013" name="Nat. Commun.">
        <title>Genome of the Chinese tree shrew.</title>
        <authorList>
            <person name="Fan Y."/>
            <person name="Huang Z.Y."/>
            <person name="Cao C.C."/>
            <person name="Chen C.S."/>
            <person name="Chen Y.X."/>
            <person name="Fan D.D."/>
            <person name="He J."/>
            <person name="Hou H.L."/>
            <person name="Hu L."/>
            <person name="Hu X.T."/>
            <person name="Jiang X.T."/>
            <person name="Lai R."/>
            <person name="Lang Y.S."/>
            <person name="Liang B."/>
            <person name="Liao S.G."/>
            <person name="Mu D."/>
            <person name="Ma Y.Y."/>
            <person name="Niu Y.Y."/>
            <person name="Sun X.Q."/>
            <person name="Xia J.Q."/>
            <person name="Xiao J."/>
            <person name="Xiong Z.Q."/>
            <person name="Xu L."/>
            <person name="Yang L."/>
            <person name="Zhang Y."/>
            <person name="Zhao W."/>
            <person name="Zhao X.D."/>
            <person name="Zheng Y.T."/>
            <person name="Zhou J.M."/>
            <person name="Zhu Y.B."/>
            <person name="Zhang G.J."/>
            <person name="Wang J."/>
            <person name="Yao Y.G."/>
        </authorList>
    </citation>
    <scope>NUCLEOTIDE SEQUENCE [LARGE SCALE GENOMIC DNA]</scope>
</reference>
<reference evidence="6" key="1">
    <citation type="submission" date="2012-07" db="EMBL/GenBank/DDBJ databases">
        <title>Genome of the Chinese tree shrew, a rising model animal genetically related to primates.</title>
        <authorList>
            <person name="Zhang G."/>
            <person name="Fan Y."/>
            <person name="Yao Y."/>
            <person name="Huang Z."/>
        </authorList>
    </citation>
    <scope>NUCLEOTIDE SEQUENCE [LARGE SCALE GENOMIC DNA]</scope>
</reference>
<dbReference type="STRING" id="246437.L9LDY5"/>
<protein>
    <recommendedName>
        <fullName evidence="4">60S ribosomal protein L21</fullName>
    </recommendedName>
</protein>
<dbReference type="GO" id="GO:0003735">
    <property type="term" value="F:structural constituent of ribosome"/>
    <property type="evidence" value="ECO:0007669"/>
    <property type="project" value="InterPro"/>
</dbReference>
<dbReference type="InterPro" id="IPR036948">
    <property type="entry name" value="Ribosomal_eL21_sf"/>
</dbReference>
<keyword evidence="3" id="KW-0687">Ribonucleoprotein</keyword>
<dbReference type="Proteomes" id="UP000011518">
    <property type="component" value="Unassembled WGS sequence"/>
</dbReference>
<keyword evidence="6" id="KW-1185">Reference proteome</keyword>
<dbReference type="InParanoid" id="L9LDY5"/>
<dbReference type="GO" id="GO:1990904">
    <property type="term" value="C:ribonucleoprotein complex"/>
    <property type="evidence" value="ECO:0007669"/>
    <property type="project" value="UniProtKB-KW"/>
</dbReference>
<evidence type="ECO:0000256" key="4">
    <source>
        <dbReference type="ARBA" id="ARBA00035327"/>
    </source>
</evidence>
<dbReference type="EMBL" id="KB320451">
    <property type="protein sequence ID" value="ELW71957.1"/>
    <property type="molecule type" value="Genomic_DNA"/>
</dbReference>
<evidence type="ECO:0000256" key="1">
    <source>
        <dbReference type="ARBA" id="ARBA00008427"/>
    </source>
</evidence>
<dbReference type="AlphaFoldDB" id="L9LDY5"/>
<dbReference type="SUPFAM" id="SSF50104">
    <property type="entry name" value="Translation proteins SH3-like domain"/>
    <property type="match status" value="1"/>
</dbReference>
<evidence type="ECO:0000313" key="6">
    <source>
        <dbReference type="Proteomes" id="UP000011518"/>
    </source>
</evidence>
<dbReference type="PANTHER" id="PTHR20981">
    <property type="entry name" value="60S RIBOSOMAL PROTEIN L21"/>
    <property type="match status" value="1"/>
</dbReference>
<evidence type="ECO:0000256" key="3">
    <source>
        <dbReference type="ARBA" id="ARBA00023274"/>
    </source>
</evidence>
<keyword evidence="2 5" id="KW-0689">Ribosomal protein</keyword>
<accession>L9LDY5</accession>
<dbReference type="FunFam" id="2.30.30.70:FF:000005">
    <property type="entry name" value="Uncharacterized protein"/>
    <property type="match status" value="1"/>
</dbReference>
<evidence type="ECO:0000256" key="2">
    <source>
        <dbReference type="ARBA" id="ARBA00022980"/>
    </source>
</evidence>
<dbReference type="GO" id="GO:0006412">
    <property type="term" value="P:translation"/>
    <property type="evidence" value="ECO:0007669"/>
    <property type="project" value="InterPro"/>
</dbReference>
<gene>
    <name evidence="5" type="ORF">TREES_T100010499</name>
</gene>
<sequence>MKGKWRGTKYIFSTAFRKHGVVLLATYMRIYKKSDSVDIKGMSIVQKGMPHRCHHVKTGRVCSVTQHAAGILLNTQVKGKTLAKRINVHIDHIEHSKSRDSYLKMCEGKYPEKEGSQRERYLGSTQVPACSTQRSTLCGNQWKGAKVSGTYSL</sequence>
<name>L9LDY5_TUPCH</name>
<organism evidence="5 6">
    <name type="scientific">Tupaia chinensis</name>
    <name type="common">Chinese tree shrew</name>
    <name type="synonym">Tupaia belangeri chinensis</name>
    <dbReference type="NCBI Taxonomy" id="246437"/>
    <lineage>
        <taxon>Eukaryota</taxon>
        <taxon>Metazoa</taxon>
        <taxon>Chordata</taxon>
        <taxon>Craniata</taxon>
        <taxon>Vertebrata</taxon>
        <taxon>Euteleostomi</taxon>
        <taxon>Mammalia</taxon>
        <taxon>Eutheria</taxon>
        <taxon>Euarchontoglires</taxon>
        <taxon>Scandentia</taxon>
        <taxon>Tupaiidae</taxon>
        <taxon>Tupaia</taxon>
    </lineage>
</organism>